<comment type="caution">
    <text evidence="1">The sequence shown here is derived from an EMBL/GenBank/DDBJ whole genome shotgun (WGS) entry which is preliminary data.</text>
</comment>
<reference evidence="1" key="2">
    <citation type="submission" date="2023-05" db="EMBL/GenBank/DDBJ databases">
        <authorList>
            <person name="Fouks B."/>
        </authorList>
    </citation>
    <scope>NUCLEOTIDE SEQUENCE</scope>
    <source>
        <strain evidence="1">Stay&amp;Tobe</strain>
        <tissue evidence="1">Testes</tissue>
    </source>
</reference>
<proteinExistence type="predicted"/>
<dbReference type="EMBL" id="JASPKZ010006047">
    <property type="protein sequence ID" value="KAJ9587928.1"/>
    <property type="molecule type" value="Genomic_DNA"/>
</dbReference>
<protein>
    <submittedName>
        <fullName evidence="1">Uncharacterized protein</fullName>
    </submittedName>
</protein>
<keyword evidence="2" id="KW-1185">Reference proteome</keyword>
<feature type="non-terminal residue" evidence="1">
    <location>
        <position position="1"/>
    </location>
</feature>
<gene>
    <name evidence="1" type="ORF">L9F63_018631</name>
</gene>
<sequence length="50" mass="5830">QIKTVTVVCTYYASTSLEIRCTYDSGFMHLFVMLEISHYEVTFQKSTEID</sequence>
<dbReference type="AlphaFoldDB" id="A0AAD7ZWE2"/>
<organism evidence="1 2">
    <name type="scientific">Diploptera punctata</name>
    <name type="common">Pacific beetle cockroach</name>
    <dbReference type="NCBI Taxonomy" id="6984"/>
    <lineage>
        <taxon>Eukaryota</taxon>
        <taxon>Metazoa</taxon>
        <taxon>Ecdysozoa</taxon>
        <taxon>Arthropoda</taxon>
        <taxon>Hexapoda</taxon>
        <taxon>Insecta</taxon>
        <taxon>Pterygota</taxon>
        <taxon>Neoptera</taxon>
        <taxon>Polyneoptera</taxon>
        <taxon>Dictyoptera</taxon>
        <taxon>Blattodea</taxon>
        <taxon>Blaberoidea</taxon>
        <taxon>Blaberidae</taxon>
        <taxon>Diplopterinae</taxon>
        <taxon>Diploptera</taxon>
    </lineage>
</organism>
<dbReference type="Proteomes" id="UP001233999">
    <property type="component" value="Unassembled WGS sequence"/>
</dbReference>
<name>A0AAD7ZWE2_DIPPU</name>
<evidence type="ECO:0000313" key="1">
    <source>
        <dbReference type="EMBL" id="KAJ9587928.1"/>
    </source>
</evidence>
<accession>A0AAD7ZWE2</accession>
<feature type="non-terminal residue" evidence="1">
    <location>
        <position position="50"/>
    </location>
</feature>
<reference evidence="1" key="1">
    <citation type="journal article" date="2023" name="IScience">
        <title>Live-bearing cockroach genome reveals convergent evolutionary mechanisms linked to viviparity in insects and beyond.</title>
        <authorList>
            <person name="Fouks B."/>
            <person name="Harrison M.C."/>
            <person name="Mikhailova A.A."/>
            <person name="Marchal E."/>
            <person name="English S."/>
            <person name="Carruthers M."/>
            <person name="Jennings E.C."/>
            <person name="Chiamaka E.L."/>
            <person name="Frigard R.A."/>
            <person name="Pippel M."/>
            <person name="Attardo G.M."/>
            <person name="Benoit J.B."/>
            <person name="Bornberg-Bauer E."/>
            <person name="Tobe S.S."/>
        </authorList>
    </citation>
    <scope>NUCLEOTIDE SEQUENCE</scope>
    <source>
        <strain evidence="1">Stay&amp;Tobe</strain>
    </source>
</reference>
<evidence type="ECO:0000313" key="2">
    <source>
        <dbReference type="Proteomes" id="UP001233999"/>
    </source>
</evidence>